<name>A0A8J3A891_9ACTN</name>
<reference evidence="4" key="2">
    <citation type="submission" date="2020-09" db="EMBL/GenBank/DDBJ databases">
        <authorList>
            <person name="Sun Q."/>
            <person name="Zhou Y."/>
        </authorList>
    </citation>
    <scope>NUCLEOTIDE SEQUENCE</scope>
    <source>
        <strain evidence="4">CGMCC 1.14988</strain>
    </source>
</reference>
<accession>A0A8J3A891</accession>
<feature type="region of interest" description="Disordered" evidence="1">
    <location>
        <begin position="1"/>
        <end position="20"/>
    </location>
</feature>
<evidence type="ECO:0000259" key="2">
    <source>
        <dbReference type="PROSITE" id="PS50980"/>
    </source>
</evidence>
<dbReference type="InterPro" id="IPR051047">
    <property type="entry name" value="AccD/PCCB"/>
</dbReference>
<evidence type="ECO:0000313" key="4">
    <source>
        <dbReference type="EMBL" id="GGI06262.1"/>
    </source>
</evidence>
<evidence type="ECO:0000259" key="3">
    <source>
        <dbReference type="PROSITE" id="PS50989"/>
    </source>
</evidence>
<dbReference type="InterPro" id="IPR011763">
    <property type="entry name" value="COA_CT_C"/>
</dbReference>
<dbReference type="PROSITE" id="PS50989">
    <property type="entry name" value="COA_CT_CTER"/>
    <property type="match status" value="1"/>
</dbReference>
<dbReference type="PANTHER" id="PTHR43842">
    <property type="entry name" value="PROPIONYL-COA CARBOXYLASE BETA CHAIN"/>
    <property type="match status" value="1"/>
</dbReference>
<dbReference type="InterPro" id="IPR034733">
    <property type="entry name" value="AcCoA_carboxyl_beta"/>
</dbReference>
<dbReference type="EMBL" id="BMHA01000006">
    <property type="protein sequence ID" value="GGI06262.1"/>
    <property type="molecule type" value="Genomic_DNA"/>
</dbReference>
<dbReference type="Pfam" id="PF01039">
    <property type="entry name" value="Carboxyl_trans"/>
    <property type="match status" value="1"/>
</dbReference>
<comment type="caution">
    <text evidence="4">The sequence shown here is derived from an EMBL/GenBank/DDBJ whole genome shotgun (WGS) entry which is preliminary data.</text>
</comment>
<dbReference type="InterPro" id="IPR000438">
    <property type="entry name" value="Acetyl_CoA_COase_Trfase_b_su"/>
</dbReference>
<sequence>MTDTLSVETPALDPTALQPGDGARVRLSRLLDRDSFFELGSQRQHRANQFGLDKRRPDTDGVVAGTGAIGGRPVNVYAQDRRVLGGSLGEAHADKIARTIEQAGRGGVPVVGINDSGGARIQEGVAALDGYGQVFRANVGASGRVPQLALILGPCAGGAVYSPALMDFTVMTDESYMFLTGPRVVKAVTGEDVDARSLGGPEVHGERSGCASFVVDDDEAAFALTRDLLGYLPSSSSAPLPELVPEAPASVDLRDVVPVDGREPYDVRDVIGGIVDGGRFLEVQEHWARNLVVGFARVDGRTVGVVANQAKWLAGVLDLTASEKGARFVRFCDAFGIPLVVMVDVPGFLPGTAQENGGVIRKGAKLLHAFASATVPRVTVVLRKAFGGAYIVMNSRSLGADAVLAWPNAELAVMGAEGAADIIFRRQLDTEPHRRDEMVDSYRADAMHVDLAARRGSVDEIVAPEETRDALVAVLRSLRGARQPAFVHDNLPQ</sequence>
<feature type="domain" description="CoA carboxyltransferase N-terminal" evidence="2">
    <location>
        <begin position="1"/>
        <end position="244"/>
    </location>
</feature>
<keyword evidence="5" id="KW-1185">Reference proteome</keyword>
<protein>
    <submittedName>
        <fullName evidence="4">Methylmalonyl-CoA carboxyltransferase</fullName>
    </submittedName>
</protein>
<dbReference type="AlphaFoldDB" id="A0A8J3A891"/>
<proteinExistence type="predicted"/>
<dbReference type="InterPro" id="IPR011762">
    <property type="entry name" value="COA_CT_N"/>
</dbReference>
<reference evidence="4" key="1">
    <citation type="journal article" date="2014" name="Int. J. Syst. Evol. Microbiol.">
        <title>Complete genome sequence of Corynebacterium casei LMG S-19264T (=DSM 44701T), isolated from a smear-ripened cheese.</title>
        <authorList>
            <consortium name="US DOE Joint Genome Institute (JGI-PGF)"/>
            <person name="Walter F."/>
            <person name="Albersmeier A."/>
            <person name="Kalinowski J."/>
            <person name="Ruckert C."/>
        </authorList>
    </citation>
    <scope>NUCLEOTIDE SEQUENCE</scope>
    <source>
        <strain evidence="4">CGMCC 1.14988</strain>
    </source>
</reference>
<dbReference type="GO" id="GO:0006633">
    <property type="term" value="P:fatty acid biosynthetic process"/>
    <property type="evidence" value="ECO:0007669"/>
    <property type="project" value="InterPro"/>
</dbReference>
<dbReference type="OrthoDB" id="9803706at2"/>
<dbReference type="GO" id="GO:0004658">
    <property type="term" value="F:propionyl-CoA carboxylase activity"/>
    <property type="evidence" value="ECO:0007669"/>
    <property type="project" value="TreeGrafter"/>
</dbReference>
<dbReference type="GO" id="GO:0003989">
    <property type="term" value="F:acetyl-CoA carboxylase activity"/>
    <property type="evidence" value="ECO:0007669"/>
    <property type="project" value="InterPro"/>
</dbReference>
<dbReference type="PANTHER" id="PTHR43842:SF2">
    <property type="entry name" value="PROPIONYL-COA CARBOXYLASE BETA CHAIN, MITOCHONDRIAL"/>
    <property type="match status" value="1"/>
</dbReference>
<dbReference type="GO" id="GO:0009317">
    <property type="term" value="C:acetyl-CoA carboxylase complex"/>
    <property type="evidence" value="ECO:0007669"/>
    <property type="project" value="InterPro"/>
</dbReference>
<organism evidence="4 5">
    <name type="scientific">Egicoccus halophilus</name>
    <dbReference type="NCBI Taxonomy" id="1670830"/>
    <lineage>
        <taxon>Bacteria</taxon>
        <taxon>Bacillati</taxon>
        <taxon>Actinomycetota</taxon>
        <taxon>Nitriliruptoria</taxon>
        <taxon>Egicoccales</taxon>
        <taxon>Egicoccaceae</taxon>
        <taxon>Egicoccus</taxon>
    </lineage>
</organism>
<dbReference type="PRINTS" id="PR01070">
    <property type="entry name" value="ACCCTRFRASEB"/>
</dbReference>
<feature type="domain" description="CoA carboxyltransferase C-terminal" evidence="3">
    <location>
        <begin position="248"/>
        <end position="480"/>
    </location>
</feature>
<dbReference type="Proteomes" id="UP000650511">
    <property type="component" value="Unassembled WGS sequence"/>
</dbReference>
<dbReference type="RefSeq" id="WP_130650606.1">
    <property type="nucleotide sequence ID" value="NZ_BMHA01000006.1"/>
</dbReference>
<dbReference type="SUPFAM" id="SSF52096">
    <property type="entry name" value="ClpP/crotonase"/>
    <property type="match status" value="2"/>
</dbReference>
<gene>
    <name evidence="4" type="ORF">GCM10011354_18210</name>
</gene>
<evidence type="ECO:0000256" key="1">
    <source>
        <dbReference type="SAM" id="MobiDB-lite"/>
    </source>
</evidence>
<dbReference type="InterPro" id="IPR029045">
    <property type="entry name" value="ClpP/crotonase-like_dom_sf"/>
</dbReference>
<dbReference type="Gene3D" id="3.90.226.10">
    <property type="entry name" value="2-enoyl-CoA Hydratase, Chain A, domain 1"/>
    <property type="match status" value="2"/>
</dbReference>
<dbReference type="PROSITE" id="PS50980">
    <property type="entry name" value="COA_CT_NTER"/>
    <property type="match status" value="1"/>
</dbReference>
<evidence type="ECO:0000313" key="5">
    <source>
        <dbReference type="Proteomes" id="UP000650511"/>
    </source>
</evidence>